<evidence type="ECO:0000313" key="2">
    <source>
        <dbReference type="EMBL" id="VDN35783.1"/>
    </source>
</evidence>
<gene>
    <name evidence="2" type="ORF">DILT_LOCUS16867</name>
</gene>
<feature type="region of interest" description="Disordered" evidence="1">
    <location>
        <begin position="1"/>
        <end position="26"/>
    </location>
</feature>
<reference evidence="2 3" key="1">
    <citation type="submission" date="2018-11" db="EMBL/GenBank/DDBJ databases">
        <authorList>
            <consortium name="Pathogen Informatics"/>
        </authorList>
    </citation>
    <scope>NUCLEOTIDE SEQUENCE [LARGE SCALE GENOMIC DNA]</scope>
</reference>
<name>A0A3P7NF93_DIBLA</name>
<dbReference type="OrthoDB" id="6282022at2759"/>
<accession>A0A3P7NF93</accession>
<evidence type="ECO:0000256" key="1">
    <source>
        <dbReference type="SAM" id="MobiDB-lite"/>
    </source>
</evidence>
<dbReference type="Proteomes" id="UP000281553">
    <property type="component" value="Unassembled WGS sequence"/>
</dbReference>
<protein>
    <recommendedName>
        <fullName evidence="4">RRM domain-containing protein</fullName>
    </recommendedName>
</protein>
<evidence type="ECO:0000313" key="3">
    <source>
        <dbReference type="Proteomes" id="UP000281553"/>
    </source>
</evidence>
<keyword evidence="3" id="KW-1185">Reference proteome</keyword>
<proteinExistence type="predicted"/>
<evidence type="ECO:0008006" key="4">
    <source>
        <dbReference type="Google" id="ProtNLM"/>
    </source>
</evidence>
<dbReference type="EMBL" id="UYRU01087709">
    <property type="protein sequence ID" value="VDN35783.1"/>
    <property type="molecule type" value="Genomic_DNA"/>
</dbReference>
<organism evidence="2 3">
    <name type="scientific">Dibothriocephalus latus</name>
    <name type="common">Fish tapeworm</name>
    <name type="synonym">Diphyllobothrium latum</name>
    <dbReference type="NCBI Taxonomy" id="60516"/>
    <lineage>
        <taxon>Eukaryota</taxon>
        <taxon>Metazoa</taxon>
        <taxon>Spiralia</taxon>
        <taxon>Lophotrochozoa</taxon>
        <taxon>Platyhelminthes</taxon>
        <taxon>Cestoda</taxon>
        <taxon>Eucestoda</taxon>
        <taxon>Diphyllobothriidea</taxon>
        <taxon>Diphyllobothriidae</taxon>
        <taxon>Dibothriocephalus</taxon>
    </lineage>
</organism>
<dbReference type="AlphaFoldDB" id="A0A3P7NF93"/>
<sequence>MEPLPPNDQLENAEQKEPCQTETFQQQQLQTSEQQCDLQLQQTICQSEEPLELCVDGVSAATTTANLKTQFTQSGEVLHTDMTGSESTKRLSEFAYISQPPTVDPTQILKAEHIVCAEHINVEGCCSSEVSEKYEDR</sequence>